<dbReference type="GO" id="GO:0000160">
    <property type="term" value="P:phosphorelay signal transduction system"/>
    <property type="evidence" value="ECO:0007669"/>
    <property type="project" value="InterPro"/>
</dbReference>
<dbReference type="InterPro" id="IPR005158">
    <property type="entry name" value="BTAD"/>
</dbReference>
<evidence type="ECO:0000256" key="4">
    <source>
        <dbReference type="ARBA" id="ARBA00023163"/>
    </source>
</evidence>
<dbReference type="Gene3D" id="1.25.40.10">
    <property type="entry name" value="Tetratricopeptide repeat domain"/>
    <property type="match status" value="2"/>
</dbReference>
<dbReference type="CDD" id="cd15831">
    <property type="entry name" value="BTAD"/>
    <property type="match status" value="1"/>
</dbReference>
<dbReference type="Proteomes" id="UP001139648">
    <property type="component" value="Unassembled WGS sequence"/>
</dbReference>
<dbReference type="Pfam" id="PF03704">
    <property type="entry name" value="BTAD"/>
    <property type="match status" value="1"/>
</dbReference>
<dbReference type="SMART" id="SM01043">
    <property type="entry name" value="BTAD"/>
    <property type="match status" value="1"/>
</dbReference>
<evidence type="ECO:0000256" key="2">
    <source>
        <dbReference type="ARBA" id="ARBA00023015"/>
    </source>
</evidence>
<dbReference type="SMART" id="SM00862">
    <property type="entry name" value="Trans_reg_C"/>
    <property type="match status" value="1"/>
</dbReference>
<feature type="repeat" description="TPR" evidence="5">
    <location>
        <begin position="839"/>
        <end position="872"/>
    </location>
</feature>
<dbReference type="InterPro" id="IPR036388">
    <property type="entry name" value="WH-like_DNA-bd_sf"/>
</dbReference>
<dbReference type="SMART" id="SM00028">
    <property type="entry name" value="TPR"/>
    <property type="match status" value="5"/>
</dbReference>
<evidence type="ECO:0000256" key="1">
    <source>
        <dbReference type="ARBA" id="ARBA00005820"/>
    </source>
</evidence>
<proteinExistence type="inferred from homology"/>
<dbReference type="PANTHER" id="PTHR35807:SF1">
    <property type="entry name" value="TRANSCRIPTIONAL REGULATOR REDD"/>
    <property type="match status" value="1"/>
</dbReference>
<organism evidence="8 9">
    <name type="scientific">Nonomuraea thailandensis</name>
    <dbReference type="NCBI Taxonomy" id="1188745"/>
    <lineage>
        <taxon>Bacteria</taxon>
        <taxon>Bacillati</taxon>
        <taxon>Actinomycetota</taxon>
        <taxon>Actinomycetes</taxon>
        <taxon>Streptosporangiales</taxon>
        <taxon>Streptosporangiaceae</taxon>
        <taxon>Nonomuraea</taxon>
    </lineage>
</organism>
<dbReference type="Gene3D" id="1.10.10.10">
    <property type="entry name" value="Winged helix-like DNA-binding domain superfamily/Winged helix DNA-binding domain"/>
    <property type="match status" value="1"/>
</dbReference>
<dbReference type="SUPFAM" id="SSF46894">
    <property type="entry name" value="C-terminal effector domain of the bipartite response regulators"/>
    <property type="match status" value="1"/>
</dbReference>
<keyword evidence="9" id="KW-1185">Reference proteome</keyword>
<dbReference type="InterPro" id="IPR042197">
    <property type="entry name" value="Apaf_helical"/>
</dbReference>
<gene>
    <name evidence="8" type="ORF">HD597_008074</name>
</gene>
<dbReference type="InterPro" id="IPR001867">
    <property type="entry name" value="OmpR/PhoB-type_DNA-bd"/>
</dbReference>
<keyword evidence="2" id="KW-0805">Transcription regulation</keyword>
<feature type="repeat" description="TPR" evidence="5">
    <location>
        <begin position="759"/>
        <end position="792"/>
    </location>
</feature>
<evidence type="ECO:0000259" key="6">
    <source>
        <dbReference type="SMART" id="SM00862"/>
    </source>
</evidence>
<name>A0A9X2GP52_9ACTN</name>
<accession>A0A9X2GP52</accession>
<dbReference type="SUPFAM" id="SSF52540">
    <property type="entry name" value="P-loop containing nucleoside triphosphate hydrolases"/>
    <property type="match status" value="1"/>
</dbReference>
<dbReference type="PRINTS" id="PR00364">
    <property type="entry name" value="DISEASERSIST"/>
</dbReference>
<dbReference type="InterPro" id="IPR011990">
    <property type="entry name" value="TPR-like_helical_dom_sf"/>
</dbReference>
<dbReference type="EMBL" id="JAMZEB010000002">
    <property type="protein sequence ID" value="MCP2361054.1"/>
    <property type="molecule type" value="Genomic_DNA"/>
</dbReference>
<comment type="similarity">
    <text evidence="1">Belongs to the AfsR/DnrI/RedD regulatory family.</text>
</comment>
<dbReference type="SUPFAM" id="SSF48452">
    <property type="entry name" value="TPR-like"/>
    <property type="match status" value="2"/>
</dbReference>
<dbReference type="GO" id="GO:0043531">
    <property type="term" value="F:ADP binding"/>
    <property type="evidence" value="ECO:0007669"/>
    <property type="project" value="InterPro"/>
</dbReference>
<dbReference type="Pfam" id="PF13424">
    <property type="entry name" value="TPR_12"/>
    <property type="match status" value="2"/>
</dbReference>
<dbReference type="PROSITE" id="PS50005">
    <property type="entry name" value="TPR"/>
    <property type="match status" value="2"/>
</dbReference>
<dbReference type="RefSeq" id="WP_253749516.1">
    <property type="nucleotide sequence ID" value="NZ_BAABKA010000108.1"/>
</dbReference>
<comment type="caution">
    <text evidence="8">The sequence shown here is derived from an EMBL/GenBank/DDBJ whole genome shotgun (WGS) entry which is preliminary data.</text>
</comment>
<reference evidence="8" key="1">
    <citation type="submission" date="2022-06" db="EMBL/GenBank/DDBJ databases">
        <title>Sequencing the genomes of 1000 actinobacteria strains.</title>
        <authorList>
            <person name="Klenk H.-P."/>
        </authorList>
    </citation>
    <scope>NUCLEOTIDE SEQUENCE</scope>
    <source>
        <strain evidence="8">DSM 46694</strain>
    </source>
</reference>
<dbReference type="Gene3D" id="3.40.50.300">
    <property type="entry name" value="P-loop containing nucleotide triphosphate hydrolases"/>
    <property type="match status" value="1"/>
</dbReference>
<protein>
    <submittedName>
        <fullName evidence="8">DNA-binding SARP family transcriptional activator</fullName>
    </submittedName>
</protein>
<evidence type="ECO:0000313" key="8">
    <source>
        <dbReference type="EMBL" id="MCP2361054.1"/>
    </source>
</evidence>
<evidence type="ECO:0000256" key="5">
    <source>
        <dbReference type="PROSITE-ProRule" id="PRU00339"/>
    </source>
</evidence>
<dbReference type="PANTHER" id="PTHR35807">
    <property type="entry name" value="TRANSCRIPTIONAL REGULATOR REDD-RELATED"/>
    <property type="match status" value="1"/>
</dbReference>
<evidence type="ECO:0000313" key="9">
    <source>
        <dbReference type="Proteomes" id="UP001139648"/>
    </source>
</evidence>
<dbReference type="GO" id="GO:0003677">
    <property type="term" value="F:DNA binding"/>
    <property type="evidence" value="ECO:0007669"/>
    <property type="project" value="UniProtKB-KW"/>
</dbReference>
<keyword evidence="5" id="KW-0802">TPR repeat</keyword>
<dbReference type="InterPro" id="IPR051677">
    <property type="entry name" value="AfsR-DnrI-RedD_regulator"/>
</dbReference>
<feature type="domain" description="OmpR/PhoB-type" evidence="6">
    <location>
        <begin position="17"/>
        <end position="93"/>
    </location>
</feature>
<sequence length="939" mass="101517">MHMRAKVLGPWELTAGGEALPLHGSRRVSLLARLALSAGQVVTARQLLADVWGDGPAATAPKQLHIVVSKIREHLSPYVGDDVLVTTAGGYRLDLPRDHVDAIEFPRLVRAARAARRQGELAAADRTFRQALALWRGEALTDVTGGWVQIEAARLTEERLTAMEDHVDVRLARGDHNAVVPELIAHLTEHRLRERPSGQLMLALYRAGRASEALEAYQETRRVMLAELGLEPGVALRRLQQAVLRRDPALDLTTPVQRVTLGRPATPAELPAGTPAFTARDLEVEQLAKALSSVPAIVAVDGPGGIGKSALAVHLAHTVADRFPDGTIYLDLRGSTPGLQPLSALDCLGRLLRSLGVGGSAVPSDVDEAAARFRSLTATRELLLILDNALDARQVRPLLPAGPGCAVVVTSRQALTPLDGVHHLSLTGLDAAESTSLLARIVGPERVHGEPEAAERIVALCGGLPLALRVAAARLVARPDWRLSHLAERLGDATRRLDLLQHADLAVRASLSVSLRHLREEPSGQDAAHLFALLGLLDLPTHSVAATAALTDWHEHRVEEALDSLQNVRLLEPAGPARYRMHDLVRIHAREQAGDLSEPGRHAAAVRGVLHHYLATAKTASLLLDPAAALALSGYEADRPGIALGTADDASDWTEQERDNLVAACQQAMAVQDDPQTAFGLVATVYWPLVSKGLNHEVIELQTRAIGIAVACGDHAAEAMGNHLLGWRHQALGRLPDATRHLERALVCWERANRPERMMSTYNGLGIAYAQMGRFDDALDAMEKGRTLAVASGRREFQAAFLGNTAMIYVKLGRLTEAISTGQAGVALWAGLGHAYREGAAYDTLGNAYRRADRIDDAESAYRTAIELQRQGRYPFGVAASEWGLGQTYHDQGRRAEAWACWRRALGILRDIELLTQEEVERLLSQDVPETPAPITNSL</sequence>
<dbReference type="GO" id="GO:0006355">
    <property type="term" value="P:regulation of DNA-templated transcription"/>
    <property type="evidence" value="ECO:0007669"/>
    <property type="project" value="InterPro"/>
</dbReference>
<dbReference type="AlphaFoldDB" id="A0A9X2GP52"/>
<keyword evidence="3 8" id="KW-0238">DNA-binding</keyword>
<dbReference type="InterPro" id="IPR027417">
    <property type="entry name" value="P-loop_NTPase"/>
</dbReference>
<keyword evidence="4" id="KW-0804">Transcription</keyword>
<feature type="domain" description="Bacterial transcriptional activator" evidence="7">
    <location>
        <begin position="100"/>
        <end position="244"/>
    </location>
</feature>
<dbReference type="InterPro" id="IPR019734">
    <property type="entry name" value="TPR_rpt"/>
</dbReference>
<dbReference type="InterPro" id="IPR016032">
    <property type="entry name" value="Sig_transdc_resp-reg_C-effctor"/>
</dbReference>
<dbReference type="Gene3D" id="1.10.8.430">
    <property type="entry name" value="Helical domain of apoptotic protease-activating factors"/>
    <property type="match status" value="1"/>
</dbReference>
<evidence type="ECO:0000256" key="3">
    <source>
        <dbReference type="ARBA" id="ARBA00023125"/>
    </source>
</evidence>
<evidence type="ECO:0000259" key="7">
    <source>
        <dbReference type="SMART" id="SM01043"/>
    </source>
</evidence>
<dbReference type="Pfam" id="PF00486">
    <property type="entry name" value="Trans_reg_C"/>
    <property type="match status" value="1"/>
</dbReference>